<dbReference type="EMBL" id="JAWQEG010002670">
    <property type="protein sequence ID" value="KAK3870428.1"/>
    <property type="molecule type" value="Genomic_DNA"/>
</dbReference>
<organism evidence="2 3">
    <name type="scientific">Petrolisthes cinctipes</name>
    <name type="common">Flat porcelain crab</name>
    <dbReference type="NCBI Taxonomy" id="88211"/>
    <lineage>
        <taxon>Eukaryota</taxon>
        <taxon>Metazoa</taxon>
        <taxon>Ecdysozoa</taxon>
        <taxon>Arthropoda</taxon>
        <taxon>Crustacea</taxon>
        <taxon>Multicrustacea</taxon>
        <taxon>Malacostraca</taxon>
        <taxon>Eumalacostraca</taxon>
        <taxon>Eucarida</taxon>
        <taxon>Decapoda</taxon>
        <taxon>Pleocyemata</taxon>
        <taxon>Anomura</taxon>
        <taxon>Galatheoidea</taxon>
        <taxon>Porcellanidae</taxon>
        <taxon>Petrolisthes</taxon>
    </lineage>
</organism>
<dbReference type="AlphaFoldDB" id="A0AAE1KEI7"/>
<reference evidence="2" key="1">
    <citation type="submission" date="2023-10" db="EMBL/GenBank/DDBJ databases">
        <title>Genome assemblies of two species of porcelain crab, Petrolisthes cinctipes and Petrolisthes manimaculis (Anomura: Porcellanidae).</title>
        <authorList>
            <person name="Angst P."/>
        </authorList>
    </citation>
    <scope>NUCLEOTIDE SEQUENCE</scope>
    <source>
        <strain evidence="2">PB745_01</strain>
        <tissue evidence="2">Gill</tissue>
    </source>
</reference>
<feature type="compositionally biased region" description="Polar residues" evidence="1">
    <location>
        <begin position="59"/>
        <end position="70"/>
    </location>
</feature>
<comment type="caution">
    <text evidence="2">The sequence shown here is derived from an EMBL/GenBank/DDBJ whole genome shotgun (WGS) entry which is preliminary data.</text>
</comment>
<evidence type="ECO:0000313" key="3">
    <source>
        <dbReference type="Proteomes" id="UP001286313"/>
    </source>
</evidence>
<gene>
    <name evidence="2" type="ORF">Pcinc_024338</name>
</gene>
<feature type="region of interest" description="Disordered" evidence="1">
    <location>
        <begin position="1"/>
        <end position="81"/>
    </location>
</feature>
<accession>A0AAE1KEI7</accession>
<protein>
    <submittedName>
        <fullName evidence="2">Uncharacterized protein</fullName>
    </submittedName>
</protein>
<evidence type="ECO:0000256" key="1">
    <source>
        <dbReference type="SAM" id="MobiDB-lite"/>
    </source>
</evidence>
<proteinExistence type="predicted"/>
<sequence length="153" mass="16541">MEECCPGDGLPQGPIPAPPMFSGESPGTGDTASEESLYESLLQRLRSQGDEPWPAGPPRSQSYTEGSLQQAAEGAIPHAQSHHALLQDALPQQDNQDSHSCLHVLHTVVACQQEQIGVLQATLKDLAATYTRRERALVAKVATLQQKVRERVP</sequence>
<dbReference type="Proteomes" id="UP001286313">
    <property type="component" value="Unassembled WGS sequence"/>
</dbReference>
<name>A0AAE1KEI7_PETCI</name>
<evidence type="ECO:0000313" key="2">
    <source>
        <dbReference type="EMBL" id="KAK3870428.1"/>
    </source>
</evidence>
<keyword evidence="3" id="KW-1185">Reference proteome</keyword>